<dbReference type="AlphaFoldDB" id="A0ABD2ZEE8"/>
<evidence type="ECO:0008006" key="4">
    <source>
        <dbReference type="Google" id="ProtNLM"/>
    </source>
</evidence>
<feature type="compositionally biased region" description="Basic and acidic residues" evidence="1">
    <location>
        <begin position="213"/>
        <end position="245"/>
    </location>
</feature>
<evidence type="ECO:0000313" key="2">
    <source>
        <dbReference type="EMBL" id="KAL3517842.1"/>
    </source>
</evidence>
<sequence>MSRCFPFPPPGYEKKTRLDEDANLSIKENHEEKRQKKDKKDKEKKERREKDREKNREKKDKKHKHKEKKEKSWDKEEKKNAEEKNIVGLSDHQHSEKFGLTALQVDETQNSRHLIDFGKKVRNDNGAKEMQIVERITVSNLSFKSSGRVLEHKVGILDEGNQEFKDKREENRIPNGQTVNVNAIGLANGSVCNFPPKEQKNVEVSFYQEDKVMEKQKEQKDTNKHEDTYSRGNKHKGEDRENKSKLKDKKRKKEKEKEKAKELSIPMPSKLKESGNNAIDFKNDKGSFLFKESNVQNGILSKRKEPEMGGILNSNEFQNNRLPRLVSSSHQVLQTGSRIESSISGNQFIMEKEATVQKHKSNTSNTKFLSPIPRVENGRKLEMTQIAGNIAPERRVAVSRHGKANNSLSSLKPTLGTGGSLESCQPVRSCADLQQGVVINHTKDKKVVPQQPVAENGRKSQSYNLNAAERQGAACNPKLSDKESRCNGFVVPKLDERASKINGLVELKKPSTSSMVLPSAPLQHKEVIETLVKPPHPDAKYLSEILSVPKVEWSDVDEQKWLFNSEGHHRKKPKYVSPMIKESKQVWAEALQIESADVTALPYVIPY</sequence>
<dbReference type="EMBL" id="JBJUIK010000009">
    <property type="protein sequence ID" value="KAL3517842.1"/>
    <property type="molecule type" value="Genomic_DNA"/>
</dbReference>
<comment type="caution">
    <text evidence="2">The sequence shown here is derived from an EMBL/GenBank/DDBJ whole genome shotgun (WGS) entry which is preliminary data.</text>
</comment>
<evidence type="ECO:0000313" key="3">
    <source>
        <dbReference type="Proteomes" id="UP001630127"/>
    </source>
</evidence>
<dbReference type="PANTHER" id="PTHR34660">
    <property type="entry name" value="MYB-LIKE PROTEIN X"/>
    <property type="match status" value="1"/>
</dbReference>
<dbReference type="Proteomes" id="UP001630127">
    <property type="component" value="Unassembled WGS sequence"/>
</dbReference>
<proteinExistence type="predicted"/>
<feature type="compositionally biased region" description="Pro residues" evidence="1">
    <location>
        <begin position="1"/>
        <end position="11"/>
    </location>
</feature>
<feature type="compositionally biased region" description="Basic and acidic residues" evidence="1">
    <location>
        <begin position="27"/>
        <end position="58"/>
    </location>
</feature>
<gene>
    <name evidence="2" type="ORF">ACH5RR_020431</name>
</gene>
<dbReference type="PANTHER" id="PTHR34660:SF21">
    <property type="entry name" value="MYB-LIKE PROTEIN X ISOFORM X2"/>
    <property type="match status" value="1"/>
</dbReference>
<feature type="region of interest" description="Disordered" evidence="1">
    <location>
        <begin position="213"/>
        <end position="276"/>
    </location>
</feature>
<keyword evidence="3" id="KW-1185">Reference proteome</keyword>
<name>A0ABD2ZEE8_9GENT</name>
<evidence type="ECO:0000256" key="1">
    <source>
        <dbReference type="SAM" id="MobiDB-lite"/>
    </source>
</evidence>
<reference evidence="2 3" key="1">
    <citation type="submission" date="2024-11" db="EMBL/GenBank/DDBJ databases">
        <title>A near-complete genome assembly of Cinchona calisaya.</title>
        <authorList>
            <person name="Lian D.C."/>
            <person name="Zhao X.W."/>
            <person name="Wei L."/>
        </authorList>
    </citation>
    <scope>NUCLEOTIDE SEQUENCE [LARGE SCALE GENOMIC DNA]</scope>
    <source>
        <tissue evidence="2">Nenye</tissue>
    </source>
</reference>
<protein>
    <recommendedName>
        <fullName evidence="4">Myb-like protein X</fullName>
    </recommendedName>
</protein>
<feature type="region of interest" description="Disordered" evidence="1">
    <location>
        <begin position="1"/>
        <end position="93"/>
    </location>
</feature>
<organism evidence="2 3">
    <name type="scientific">Cinchona calisaya</name>
    <dbReference type="NCBI Taxonomy" id="153742"/>
    <lineage>
        <taxon>Eukaryota</taxon>
        <taxon>Viridiplantae</taxon>
        <taxon>Streptophyta</taxon>
        <taxon>Embryophyta</taxon>
        <taxon>Tracheophyta</taxon>
        <taxon>Spermatophyta</taxon>
        <taxon>Magnoliopsida</taxon>
        <taxon>eudicotyledons</taxon>
        <taxon>Gunneridae</taxon>
        <taxon>Pentapetalae</taxon>
        <taxon>asterids</taxon>
        <taxon>lamiids</taxon>
        <taxon>Gentianales</taxon>
        <taxon>Rubiaceae</taxon>
        <taxon>Cinchonoideae</taxon>
        <taxon>Cinchoneae</taxon>
        <taxon>Cinchona</taxon>
    </lineage>
</organism>
<accession>A0ABD2ZEE8</accession>
<feature type="compositionally biased region" description="Basic residues" evidence="1">
    <location>
        <begin position="59"/>
        <end position="68"/>
    </location>
</feature>
<feature type="compositionally biased region" description="Basic and acidic residues" evidence="1">
    <location>
        <begin position="69"/>
        <end position="93"/>
    </location>
</feature>